<dbReference type="Pfam" id="PF08659">
    <property type="entry name" value="KR"/>
    <property type="match status" value="1"/>
</dbReference>
<dbReference type="Pfam" id="PF13602">
    <property type="entry name" value="ADH_zinc_N_2"/>
    <property type="match status" value="1"/>
</dbReference>
<keyword evidence="4" id="KW-0511">Multifunctional enzyme</keyword>
<dbReference type="SUPFAM" id="SSF47336">
    <property type="entry name" value="ACP-like"/>
    <property type="match status" value="1"/>
</dbReference>
<dbReference type="Pfam" id="PF00109">
    <property type="entry name" value="ketoacyl-synt"/>
    <property type="match status" value="1"/>
</dbReference>
<dbReference type="Gene3D" id="3.40.366.10">
    <property type="entry name" value="Malonyl-Coenzyme A Acyl Carrier Protein, domain 2"/>
    <property type="match status" value="1"/>
</dbReference>
<dbReference type="Pfam" id="PF08240">
    <property type="entry name" value="ADH_N"/>
    <property type="match status" value="1"/>
</dbReference>
<dbReference type="InterPro" id="IPR049552">
    <property type="entry name" value="PKS_DH_N"/>
</dbReference>
<dbReference type="PROSITE" id="PS52004">
    <property type="entry name" value="KS3_2"/>
    <property type="match status" value="1"/>
</dbReference>
<dbReference type="Pfam" id="PF00698">
    <property type="entry name" value="Acyl_transf_1"/>
    <property type="match status" value="1"/>
</dbReference>
<dbReference type="SUPFAM" id="SSF55048">
    <property type="entry name" value="Probable ACP-binding domain of malonyl-CoA ACP transacylase"/>
    <property type="match status" value="1"/>
</dbReference>
<dbReference type="InterPro" id="IPR016039">
    <property type="entry name" value="Thiolase-like"/>
</dbReference>
<dbReference type="SMART" id="SM00827">
    <property type="entry name" value="PKS_AT"/>
    <property type="match status" value="1"/>
</dbReference>
<dbReference type="Gene3D" id="3.40.50.720">
    <property type="entry name" value="NAD(P)-binding Rossmann-like Domain"/>
    <property type="match status" value="3"/>
</dbReference>
<evidence type="ECO:0000259" key="9">
    <source>
        <dbReference type="PROSITE" id="PS52004"/>
    </source>
</evidence>
<dbReference type="InterPro" id="IPR001227">
    <property type="entry name" value="Ac_transferase_dom_sf"/>
</dbReference>
<dbReference type="SUPFAM" id="SSF51735">
    <property type="entry name" value="NAD(P)-binding Rossmann-fold domains"/>
    <property type="match status" value="3"/>
</dbReference>
<feature type="region of interest" description="Disordered" evidence="7">
    <location>
        <begin position="2402"/>
        <end position="2422"/>
    </location>
</feature>
<dbReference type="InterPro" id="IPR049900">
    <property type="entry name" value="PKS_mFAS_DH"/>
</dbReference>
<dbReference type="CDD" id="cd00833">
    <property type="entry name" value="PKS"/>
    <property type="match status" value="1"/>
</dbReference>
<dbReference type="InterPro" id="IPR050091">
    <property type="entry name" value="PKS_NRPS_Biosynth_Enz"/>
</dbReference>
<dbReference type="Gene3D" id="3.90.180.10">
    <property type="entry name" value="Medium-chain alcohol dehydrogenases, catalytic domain"/>
    <property type="match status" value="1"/>
</dbReference>
<dbReference type="SUPFAM" id="SSF53335">
    <property type="entry name" value="S-adenosyl-L-methionine-dependent methyltransferases"/>
    <property type="match status" value="1"/>
</dbReference>
<evidence type="ECO:0000256" key="2">
    <source>
        <dbReference type="ARBA" id="ARBA00022553"/>
    </source>
</evidence>
<dbReference type="InterPro" id="IPR049551">
    <property type="entry name" value="PKS_DH_C"/>
</dbReference>
<sequence length="2422" mass="256074">MAARSDDLTELAIVGRSCRLPGAPGVAELWDLLTEGRCAVGAIPHERWPQRRHFHPRAKEAGRSYIFAAGILPDIWGFDPRVFGLSPREAEQMDPQQRLLLELAFEACEDAGLPPSRLAGSRTGVYVGASATDYFTRGTHDPAAMDAYFATGTALSIVANRLSHVFDLHGPSQVVDTACSSSLVALHAAAAALTRNEVDAALVGGVNILGSPYAFVTFAHAAMLSPTGLCRAFAAEADGYVRAEGGVVLLVKRLDRALADGDRIHAILRAAGVNSDGRTSTISLPSSHFQAELLRQVYERAEIEPERVVYVEAHGTGTPAGDPIEAEALARVLGARRADPLLIGSIKTNIGHTETAAGLAGVLKAMLALEHDLAPASLHFACPNPAIDFARLNLRVAAQATPLPRDGKPRFAGVSSYGFGGTNAHAVLADAPARQCARPAQPKMLLLSARSETSLRALAGRMAESLAEADDRTAREIVAAAAHRREIMPERLVLPADDGPALAARLARFADSGALAGLGARAVAHGGEVAFVFTGNGSQWPGMGRAAFRANTAFRAAFAEIDAHFIGLAGWSLAEKLHAADLADHLTKTSIAQPLIFAIQAATVGALAEAGLRPAMVLGHSVGEVAAAHAAGILDLAQAARVIFQRSRHQEPTRDSGAMAVAFGPRASVEKLVGSVPGLVVAAHNSPQCVAVAGDTAALKRLDPAAAAAKLRIRPLDIAYPFHSPLMAPVEAPLLRDLARLTPKPAVLPFLSTVTGRILRGEEADAAYWWRNVRDPVLFQEGVERALDLGARFLVEIGPRATLKGHMRDIAADRAIPAQVDFALDETGEDAGADPIRRLARRLIAAGAAIDVEAAFGPDPGPGIALPAYPWDRQPYRHARTTEASDHFNARPRHPLIGARDRADALEWREVLDIALEPALADHVVAGQIYLPGAAFLEMALAAARDWLGRDDLALSGFEILQPLVFAPNAARELICRVAPAGATVEILSRARLTETTPTLHARGKILSDPGPDSATAAPDFGALDVEMDEIYAVAERCGLAYGPAYRRLARAARVDAATLAVELTADEGDPRYLVDPARLDSCFHGLNLLFSGAGASSAFLPTRFDLARPPAAGATLARAIIRLRRHDERILVADFLLFDAHGRPAGALRGARFQAMRHRPASPPADIVKLWAPAPGDLNGPPPSRRALTAPLADEAAPARDPLLADAWAASAALRLAQNLARQGLVDIDAAILSGKFPLALRGWASALLDSLADDGLLARDAAGFRLVEPDFPSPEALLRHSAARQPGDVAAFRLAAASAAMLRDVAAGRPPAPADAAFEAYELRSLPVQACARAVRRRLDALLADFPRNRRLRLLQVGCGFPLTQALALARDCGARLTLFDPDARLVERARLMQAPGEELAFLSDPALLPANGFDLVLSAGGLTRAAADVEILGRIAQSCASGGRIVAVEPGPSRFRDLTLGLKQALDGAAPPANATDWREILATARFAARDVRPIEPDGESALLIVADAPERPAYMAPAEEILIVRDKSDATPFALLLRDALLARGAACRLASTGEEQPSEAILVLIGGNDGDGEGAARLAARCMAIRQCVLAHDGARTVVVAEFAQDAAVAEGVFAFTRSFANEAPGLDFRRVELLAPTPQAAKKLADFILSRAPETDVACRDGTFEVLRYASPPSAPPAGRALRLEKSAEGGLDQVAWKPIRRRAPGPREVEVEIAASGLNFRDVMWAMSLLPDDMLEDGFAGPSLGLEFAGRVVALGADVQGLAIGDAVVGFCGSAFSTHATVDCDHLVAAPASLAPEAAATLPVAFLTAYYGLVHCADLQPGEWALIHGGAGGVGLAALQIALARGARPIATAGTPEKRELLRALGAEHVFDSRGGGFFDDVLRVTQGRGVAVVLNSLAGEAMERSLDLLEPFGRFIELGKRDYLANTPLGLRPFRRNLSYFGVDLDQMLLARPELSRRLFAELMAQFADGTFAPLPYSVYESGEVVEAMRAMQQSAHVGKIVIRPPTPSKAAPAPETAFRVSAEGTHLITGGLGGFGLAAARWLVERGARRLVLVGRSGAADAQARQALEELRQSGAKVRVEKCDIADADALRALFDALAASEPSLAGIMHAAMILDDSVIANLDEARLAAVLRPKATGAENLDRLTRGMTLDYFWLFSSATTVVGNPGQGAYVAANGFLEGFARARRSQGLPALAVAWGAIADAGVLARHGAAQDNLARRTGVKGVAAREALDALARHAALDGSDFVAIADMDWSAAFAQLPLLRSPSYDRLRRDEDGDAAALHSSVDLAELAERLPWDQARRTAADMIAEEVVRILRLPRDDVSLTKPLADIGIDSLVAVELSLSLEARFGLDSAAVAGGLSIMDLAGQILAAVEPAGRDCAMAERVARRHAMAEPPHERHREEAHHDARRA</sequence>
<feature type="domain" description="PKS/mFAS DH" evidence="10">
    <location>
        <begin position="894"/>
        <end position="1163"/>
    </location>
</feature>
<evidence type="ECO:0000313" key="12">
    <source>
        <dbReference type="Proteomes" id="UP001139104"/>
    </source>
</evidence>
<dbReference type="EMBL" id="JAIVFP010000001">
    <property type="protein sequence ID" value="MCI4681843.1"/>
    <property type="molecule type" value="Genomic_DNA"/>
</dbReference>
<dbReference type="PROSITE" id="PS52019">
    <property type="entry name" value="PKS_MFAS_DH"/>
    <property type="match status" value="1"/>
</dbReference>
<dbReference type="InterPro" id="IPR042104">
    <property type="entry name" value="PKS_dehydratase_sf"/>
</dbReference>
<dbReference type="InterPro" id="IPR020806">
    <property type="entry name" value="PKS_PP-bd"/>
</dbReference>
<evidence type="ECO:0000256" key="5">
    <source>
        <dbReference type="ARBA" id="ARBA00023315"/>
    </source>
</evidence>
<dbReference type="InterPro" id="IPR016036">
    <property type="entry name" value="Malonyl_transacylase_ACP-bd"/>
</dbReference>
<evidence type="ECO:0000259" key="8">
    <source>
        <dbReference type="PROSITE" id="PS50075"/>
    </source>
</evidence>
<evidence type="ECO:0000256" key="3">
    <source>
        <dbReference type="ARBA" id="ARBA00022679"/>
    </source>
</evidence>
<dbReference type="InterPro" id="IPR011032">
    <property type="entry name" value="GroES-like_sf"/>
</dbReference>
<dbReference type="InterPro" id="IPR020807">
    <property type="entry name" value="PKS_DH"/>
</dbReference>
<evidence type="ECO:0000256" key="7">
    <source>
        <dbReference type="SAM" id="MobiDB-lite"/>
    </source>
</evidence>
<dbReference type="InterPro" id="IPR057326">
    <property type="entry name" value="KR_dom"/>
</dbReference>
<evidence type="ECO:0000256" key="1">
    <source>
        <dbReference type="ARBA" id="ARBA00022450"/>
    </source>
</evidence>
<dbReference type="InterPro" id="IPR014043">
    <property type="entry name" value="Acyl_transferase_dom"/>
</dbReference>
<dbReference type="Pfam" id="PF00550">
    <property type="entry name" value="PP-binding"/>
    <property type="match status" value="1"/>
</dbReference>
<dbReference type="SUPFAM" id="SSF52151">
    <property type="entry name" value="FabD/lysophospholipase-like"/>
    <property type="match status" value="1"/>
</dbReference>
<feature type="active site" description="Proton donor; for dehydratase activity" evidence="6">
    <location>
        <position position="1081"/>
    </location>
</feature>
<dbReference type="PROSITE" id="PS00606">
    <property type="entry name" value="KS3_1"/>
    <property type="match status" value="1"/>
</dbReference>
<dbReference type="SMART" id="SM00826">
    <property type="entry name" value="PKS_DH"/>
    <property type="match status" value="1"/>
</dbReference>
<protein>
    <submittedName>
        <fullName evidence="11">SDR family NAD(P)-dependent oxidoreductase</fullName>
    </submittedName>
</protein>
<feature type="active site" description="Proton acceptor; for dehydratase activity" evidence="6">
    <location>
        <position position="923"/>
    </location>
</feature>
<dbReference type="SMART" id="SM00822">
    <property type="entry name" value="PKS_KR"/>
    <property type="match status" value="1"/>
</dbReference>
<feature type="region of interest" description="C-terminal hotdog fold" evidence="6">
    <location>
        <begin position="1023"/>
        <end position="1163"/>
    </location>
</feature>
<dbReference type="Gene3D" id="3.40.50.150">
    <property type="entry name" value="Vaccinia Virus protein VP39"/>
    <property type="match status" value="1"/>
</dbReference>
<dbReference type="InterPro" id="IPR009081">
    <property type="entry name" value="PP-bd_ACP"/>
</dbReference>
<dbReference type="InterPro" id="IPR036736">
    <property type="entry name" value="ACP-like_sf"/>
</dbReference>
<dbReference type="SUPFAM" id="SSF53901">
    <property type="entry name" value="Thiolase-like"/>
    <property type="match status" value="1"/>
</dbReference>
<organism evidence="11 12">
    <name type="scientific">Candidatus Rhodoblastus alkanivorans</name>
    <dbReference type="NCBI Taxonomy" id="2954117"/>
    <lineage>
        <taxon>Bacteria</taxon>
        <taxon>Pseudomonadati</taxon>
        <taxon>Pseudomonadota</taxon>
        <taxon>Alphaproteobacteria</taxon>
        <taxon>Hyphomicrobiales</taxon>
        <taxon>Rhodoblastaceae</taxon>
        <taxon>Rhodoblastus</taxon>
    </lineage>
</organism>
<feature type="region of interest" description="N-terminal hotdog fold" evidence="6">
    <location>
        <begin position="894"/>
        <end position="1013"/>
    </location>
</feature>
<dbReference type="RefSeq" id="WP_243065886.1">
    <property type="nucleotide sequence ID" value="NZ_JAIVFK010000003.1"/>
</dbReference>
<dbReference type="Gene3D" id="3.40.47.10">
    <property type="match status" value="1"/>
</dbReference>
<dbReference type="InterPro" id="IPR013968">
    <property type="entry name" value="PKS_KR"/>
</dbReference>
<dbReference type="InterPro" id="IPR014030">
    <property type="entry name" value="Ketoacyl_synth_N"/>
</dbReference>
<dbReference type="SMART" id="SM00829">
    <property type="entry name" value="PKS_ER"/>
    <property type="match status" value="1"/>
</dbReference>
<dbReference type="Gene3D" id="1.10.1200.10">
    <property type="entry name" value="ACP-like"/>
    <property type="match status" value="1"/>
</dbReference>
<dbReference type="SMART" id="SM00823">
    <property type="entry name" value="PKS_PP"/>
    <property type="match status" value="1"/>
</dbReference>
<evidence type="ECO:0000259" key="10">
    <source>
        <dbReference type="PROSITE" id="PS52019"/>
    </source>
</evidence>
<dbReference type="InterPro" id="IPR032821">
    <property type="entry name" value="PKS_assoc"/>
</dbReference>
<feature type="domain" description="Carrier" evidence="8">
    <location>
        <begin position="2309"/>
        <end position="2387"/>
    </location>
</feature>
<dbReference type="Pfam" id="PF14765">
    <property type="entry name" value="PS-DH"/>
    <property type="match status" value="1"/>
</dbReference>
<evidence type="ECO:0000313" key="11">
    <source>
        <dbReference type="EMBL" id="MCI4681843.1"/>
    </source>
</evidence>
<keyword evidence="3" id="KW-0808">Transferase</keyword>
<keyword evidence="5" id="KW-0012">Acyltransferase</keyword>
<dbReference type="SMART" id="SM00825">
    <property type="entry name" value="PKS_KS"/>
    <property type="match status" value="1"/>
</dbReference>
<keyword evidence="2" id="KW-0597">Phosphoprotein</keyword>
<comment type="caution">
    <text evidence="11">The sequence shown here is derived from an EMBL/GenBank/DDBJ whole genome shotgun (WGS) entry which is preliminary data.</text>
</comment>
<dbReference type="PANTHER" id="PTHR43775:SF37">
    <property type="entry name" value="SI:DKEY-61P9.11"/>
    <property type="match status" value="1"/>
</dbReference>
<feature type="domain" description="Ketosynthase family 3 (KS3)" evidence="9">
    <location>
        <begin position="8"/>
        <end position="430"/>
    </location>
</feature>
<dbReference type="Gene3D" id="3.30.70.3290">
    <property type="match status" value="1"/>
</dbReference>
<dbReference type="Pfam" id="PF16197">
    <property type="entry name" value="KAsynt_C_assoc"/>
    <property type="match status" value="1"/>
</dbReference>
<dbReference type="PROSITE" id="PS50075">
    <property type="entry name" value="CARRIER"/>
    <property type="match status" value="1"/>
</dbReference>
<dbReference type="Gene3D" id="3.10.129.110">
    <property type="entry name" value="Polyketide synthase dehydratase"/>
    <property type="match status" value="1"/>
</dbReference>
<dbReference type="InterPro" id="IPR029063">
    <property type="entry name" value="SAM-dependent_MTases_sf"/>
</dbReference>
<reference evidence="11" key="1">
    <citation type="journal article" date="2022" name="ISME J.">
        <title>Identification of active gaseous-alkane degraders at natural gas seeps.</title>
        <authorList>
            <person name="Farhan Ul Haque M."/>
            <person name="Hernandez M."/>
            <person name="Crombie A.T."/>
            <person name="Murrell J.C."/>
        </authorList>
    </citation>
    <scope>NUCLEOTIDE SEQUENCE</scope>
    <source>
        <strain evidence="11">PC2</strain>
    </source>
</reference>
<dbReference type="CDD" id="cd05195">
    <property type="entry name" value="enoyl_red"/>
    <property type="match status" value="1"/>
</dbReference>
<dbReference type="Pfam" id="PF21089">
    <property type="entry name" value="PKS_DH_N"/>
    <property type="match status" value="1"/>
</dbReference>
<dbReference type="InterPro" id="IPR020843">
    <property type="entry name" value="ER"/>
</dbReference>
<dbReference type="InterPro" id="IPR014031">
    <property type="entry name" value="Ketoacyl_synth_C"/>
</dbReference>
<dbReference type="InterPro" id="IPR020841">
    <property type="entry name" value="PKS_Beta-ketoAc_synthase_dom"/>
</dbReference>
<proteinExistence type="predicted"/>
<dbReference type="InterPro" id="IPR016035">
    <property type="entry name" value="Acyl_Trfase/lysoPLipase"/>
</dbReference>
<dbReference type="PANTHER" id="PTHR43775">
    <property type="entry name" value="FATTY ACID SYNTHASE"/>
    <property type="match status" value="1"/>
</dbReference>
<evidence type="ECO:0000256" key="6">
    <source>
        <dbReference type="PROSITE-ProRule" id="PRU01363"/>
    </source>
</evidence>
<keyword evidence="12" id="KW-1185">Reference proteome</keyword>
<dbReference type="CDD" id="cd02440">
    <property type="entry name" value="AdoMet_MTases"/>
    <property type="match status" value="1"/>
</dbReference>
<gene>
    <name evidence="11" type="ORF">K2U94_03540</name>
</gene>
<dbReference type="InterPro" id="IPR018201">
    <property type="entry name" value="Ketoacyl_synth_AS"/>
</dbReference>
<dbReference type="SUPFAM" id="SSF50129">
    <property type="entry name" value="GroES-like"/>
    <property type="match status" value="1"/>
</dbReference>
<dbReference type="InterPro" id="IPR013154">
    <property type="entry name" value="ADH-like_N"/>
</dbReference>
<dbReference type="InterPro" id="IPR036291">
    <property type="entry name" value="NAD(P)-bd_dom_sf"/>
</dbReference>
<keyword evidence="1" id="KW-0596">Phosphopantetheine</keyword>
<name>A0ABS9Z2J7_9HYPH</name>
<dbReference type="Pfam" id="PF02801">
    <property type="entry name" value="Ketoacyl-synt_C"/>
    <property type="match status" value="1"/>
</dbReference>
<dbReference type="Proteomes" id="UP001139104">
    <property type="component" value="Unassembled WGS sequence"/>
</dbReference>
<accession>A0ABS9Z2J7</accession>
<evidence type="ECO:0000256" key="4">
    <source>
        <dbReference type="ARBA" id="ARBA00023268"/>
    </source>
</evidence>